<sequence>VLCINLIPVLRACPPPSLVRAGGGGGQQRRALLVARVRVHVREELLRGGALEVAVRQAGVAVRLPPVERVVQGAPDVAGRRFGETELDPVPLEHQLAPRGVHGAAQVGDDESPRLPGPRVREGKAPVADVVRRFGGGRALDGHVERHELVRLVPGIRFELLHCGRGRGRRPGSWRSRRWWRGSRRSRRRRRGSGCRRWRGAKTRRVTLAQRRGVGRAGQLRQRREVRGHGLRLLVSDLLLEGRHRKNSCSS</sequence>
<dbReference type="Proteomes" id="UP000789595">
    <property type="component" value="Unassembled WGS sequence"/>
</dbReference>
<feature type="non-terminal residue" evidence="2">
    <location>
        <position position="1"/>
    </location>
</feature>
<name>A0A8J2ST72_9STRA</name>
<evidence type="ECO:0000313" key="3">
    <source>
        <dbReference type="Proteomes" id="UP000789595"/>
    </source>
</evidence>
<accession>A0A8J2ST72</accession>
<protein>
    <submittedName>
        <fullName evidence="2">Uncharacterized protein</fullName>
    </submittedName>
</protein>
<evidence type="ECO:0000256" key="1">
    <source>
        <dbReference type="SAM" id="MobiDB-lite"/>
    </source>
</evidence>
<dbReference type="EMBL" id="CAKKNE010000005">
    <property type="protein sequence ID" value="CAH0376416.1"/>
    <property type="molecule type" value="Genomic_DNA"/>
</dbReference>
<keyword evidence="3" id="KW-1185">Reference proteome</keyword>
<gene>
    <name evidence="2" type="ORF">PECAL_5P10000</name>
</gene>
<organism evidence="2 3">
    <name type="scientific">Pelagomonas calceolata</name>
    <dbReference type="NCBI Taxonomy" id="35677"/>
    <lineage>
        <taxon>Eukaryota</taxon>
        <taxon>Sar</taxon>
        <taxon>Stramenopiles</taxon>
        <taxon>Ochrophyta</taxon>
        <taxon>Pelagophyceae</taxon>
        <taxon>Pelagomonadales</taxon>
        <taxon>Pelagomonadaceae</taxon>
        <taxon>Pelagomonas</taxon>
    </lineage>
</organism>
<proteinExistence type="predicted"/>
<feature type="region of interest" description="Disordered" evidence="1">
    <location>
        <begin position="100"/>
        <end position="123"/>
    </location>
</feature>
<reference evidence="2" key="1">
    <citation type="submission" date="2021-11" db="EMBL/GenBank/DDBJ databases">
        <authorList>
            <consortium name="Genoscope - CEA"/>
            <person name="William W."/>
        </authorList>
    </citation>
    <scope>NUCLEOTIDE SEQUENCE</scope>
</reference>
<evidence type="ECO:0000313" key="2">
    <source>
        <dbReference type="EMBL" id="CAH0376416.1"/>
    </source>
</evidence>
<comment type="caution">
    <text evidence="2">The sequence shown here is derived from an EMBL/GenBank/DDBJ whole genome shotgun (WGS) entry which is preliminary data.</text>
</comment>
<dbReference type="AlphaFoldDB" id="A0A8J2ST72"/>